<sequence length="734" mass="80844">MIDLTQQQRNHIQDLISQMTLEEKVGQMNQASVSIVGGFDVSFEELIEMLTDGRLSQGEFSKIMETAERDYHEDEIRAGKIGSIMLQNAEKANELQKIALEESRLGIPLIIGLDVIHGFRTVFPIALAEACSFDNDLFLRTARMAARESRMEGINWHFAPMIDVSRDARWGRVSEGPGEDPYLVSEFARAKVKGLQGDTSNPANYVAACLKHFVAYGAAESGRDYNTTSMSNSLLHNVYLPPFKAAIEEGATTVMAAFNDLNGVPCTVNGKILNQLLKEAYGFDGFVVSDANGIRECVAHGSVEDEQAAGLQAARAGIDMDMGTSIFSNYLPQLVESGELKEDILDQAIERILSVKMWLGLFDSPYVNIEDRMVTIPHEHRELALEAAAKSIVLLKNDERLLPLNKDQKISIIGELADKASEVVGAWSISWKEEDCVSVLNGLQQQSDKVKYFKTGGLTEAINEDELQKAIDYGDIVIAVVGEQVSMSGEAASRANIGLPGQQQELLRLIKAAGKPVIAILMNGRPLALEWEAENIDVLLETWHLGIEMGSAIADVVFGITNPSGKLSVSIPRVTGQCPVYYNHPSTGRPAGKSKFTSRYLDVDNDALYPFGFGLSYTEFAYSNLEVIEESHELLVSVEVVNTGSRSGEEVVQLYTRDKVASIVRPVKELKSYQRISLEASSSHIVQFHLPKDQLGFYDNDGKYQLENGAFTIFVGGSSRECLSQDVHIQFSLH</sequence>
<reference evidence="8" key="1">
    <citation type="submission" date="2023-07" db="EMBL/GenBank/DDBJ databases">
        <title>Sorghum-associated microbial communities from plants grown in Nebraska, USA.</title>
        <authorList>
            <person name="Schachtman D."/>
        </authorList>
    </citation>
    <scope>NUCLEOTIDE SEQUENCE</scope>
    <source>
        <strain evidence="8">BE80</strain>
    </source>
</reference>
<evidence type="ECO:0000259" key="7">
    <source>
        <dbReference type="SMART" id="SM01217"/>
    </source>
</evidence>
<dbReference type="RefSeq" id="WP_310135484.1">
    <property type="nucleotide sequence ID" value="NZ_JAVDTR010000001.1"/>
</dbReference>
<dbReference type="SUPFAM" id="SSF52279">
    <property type="entry name" value="Beta-D-glucan exohydrolase, C-terminal domain"/>
    <property type="match status" value="1"/>
</dbReference>
<evidence type="ECO:0000256" key="1">
    <source>
        <dbReference type="ARBA" id="ARBA00000448"/>
    </source>
</evidence>
<evidence type="ECO:0000256" key="5">
    <source>
        <dbReference type="ARBA" id="ARBA00022801"/>
    </source>
</evidence>
<dbReference type="GO" id="GO:0008422">
    <property type="term" value="F:beta-glucosidase activity"/>
    <property type="evidence" value="ECO:0007669"/>
    <property type="project" value="UniProtKB-EC"/>
</dbReference>
<dbReference type="AlphaFoldDB" id="A0AAP5GYA2"/>
<evidence type="ECO:0000256" key="6">
    <source>
        <dbReference type="ARBA" id="ARBA00023295"/>
    </source>
</evidence>
<dbReference type="InterPro" id="IPR051915">
    <property type="entry name" value="Cellulose_Degrad_GH3"/>
</dbReference>
<evidence type="ECO:0000313" key="8">
    <source>
        <dbReference type="EMBL" id="MDR6721556.1"/>
    </source>
</evidence>
<feature type="domain" description="Fibronectin type III-like" evidence="7">
    <location>
        <begin position="650"/>
        <end position="719"/>
    </location>
</feature>
<dbReference type="Proteomes" id="UP001254832">
    <property type="component" value="Unassembled WGS sequence"/>
</dbReference>
<dbReference type="EC" id="3.2.1.21" evidence="3"/>
<dbReference type="SUPFAM" id="SSF51445">
    <property type="entry name" value="(Trans)glycosidases"/>
    <property type="match status" value="1"/>
</dbReference>
<evidence type="ECO:0000256" key="4">
    <source>
        <dbReference type="ARBA" id="ARBA00022729"/>
    </source>
</evidence>
<dbReference type="Pfam" id="PF00933">
    <property type="entry name" value="Glyco_hydro_3"/>
    <property type="match status" value="1"/>
</dbReference>
<organism evidence="8 9">
    <name type="scientific">Paenibacillus amylolyticus</name>
    <dbReference type="NCBI Taxonomy" id="1451"/>
    <lineage>
        <taxon>Bacteria</taxon>
        <taxon>Bacillati</taxon>
        <taxon>Bacillota</taxon>
        <taxon>Bacilli</taxon>
        <taxon>Bacillales</taxon>
        <taxon>Paenibacillaceae</taxon>
        <taxon>Paenibacillus</taxon>
    </lineage>
</organism>
<keyword evidence="6 8" id="KW-0326">Glycosidase</keyword>
<dbReference type="PANTHER" id="PTHR30620">
    <property type="entry name" value="PERIPLASMIC BETA-GLUCOSIDASE-RELATED"/>
    <property type="match status" value="1"/>
</dbReference>
<name>A0AAP5GYA2_PAEAM</name>
<dbReference type="SMART" id="SM01217">
    <property type="entry name" value="Fn3_like"/>
    <property type="match status" value="1"/>
</dbReference>
<dbReference type="Gene3D" id="2.60.40.10">
    <property type="entry name" value="Immunoglobulins"/>
    <property type="match status" value="1"/>
</dbReference>
<dbReference type="EMBL" id="JAVDTR010000001">
    <property type="protein sequence ID" value="MDR6721556.1"/>
    <property type="molecule type" value="Genomic_DNA"/>
</dbReference>
<comment type="similarity">
    <text evidence="2">Belongs to the glycosyl hydrolase 3 family.</text>
</comment>
<dbReference type="InterPro" id="IPR026891">
    <property type="entry name" value="Fn3-like"/>
</dbReference>
<evidence type="ECO:0000313" key="9">
    <source>
        <dbReference type="Proteomes" id="UP001254832"/>
    </source>
</evidence>
<gene>
    <name evidence="8" type="ORF">J2W91_000004</name>
</gene>
<dbReference type="InterPro" id="IPR017853">
    <property type="entry name" value="GH"/>
</dbReference>
<evidence type="ECO:0000256" key="2">
    <source>
        <dbReference type="ARBA" id="ARBA00005336"/>
    </source>
</evidence>
<dbReference type="Gene3D" id="3.20.20.300">
    <property type="entry name" value="Glycoside hydrolase, family 3, N-terminal domain"/>
    <property type="match status" value="1"/>
</dbReference>
<comment type="caution">
    <text evidence="8">The sequence shown here is derived from an EMBL/GenBank/DDBJ whole genome shotgun (WGS) entry which is preliminary data.</text>
</comment>
<proteinExistence type="inferred from homology"/>
<dbReference type="InterPro" id="IPR013783">
    <property type="entry name" value="Ig-like_fold"/>
</dbReference>
<dbReference type="PANTHER" id="PTHR30620:SF16">
    <property type="entry name" value="LYSOSOMAL BETA GLUCOSIDASE"/>
    <property type="match status" value="1"/>
</dbReference>
<dbReference type="InterPro" id="IPR036881">
    <property type="entry name" value="Glyco_hydro_3_C_sf"/>
</dbReference>
<evidence type="ECO:0000256" key="3">
    <source>
        <dbReference type="ARBA" id="ARBA00012744"/>
    </source>
</evidence>
<dbReference type="PRINTS" id="PR00133">
    <property type="entry name" value="GLHYDRLASE3"/>
</dbReference>
<dbReference type="GO" id="GO:0009251">
    <property type="term" value="P:glucan catabolic process"/>
    <property type="evidence" value="ECO:0007669"/>
    <property type="project" value="TreeGrafter"/>
</dbReference>
<dbReference type="Gene3D" id="3.40.50.1700">
    <property type="entry name" value="Glycoside hydrolase family 3 C-terminal domain"/>
    <property type="match status" value="1"/>
</dbReference>
<dbReference type="FunFam" id="2.60.40.10:FF:000495">
    <property type="entry name" value="Periplasmic beta-glucosidase"/>
    <property type="match status" value="1"/>
</dbReference>
<keyword evidence="5 8" id="KW-0378">Hydrolase</keyword>
<dbReference type="Pfam" id="PF01915">
    <property type="entry name" value="Glyco_hydro_3_C"/>
    <property type="match status" value="1"/>
</dbReference>
<dbReference type="InterPro" id="IPR001764">
    <property type="entry name" value="Glyco_hydro_3_N"/>
</dbReference>
<dbReference type="InterPro" id="IPR036962">
    <property type="entry name" value="Glyco_hydro_3_N_sf"/>
</dbReference>
<dbReference type="InterPro" id="IPR002772">
    <property type="entry name" value="Glyco_hydro_3_C"/>
</dbReference>
<accession>A0AAP5GYA2</accession>
<protein>
    <recommendedName>
        <fullName evidence="3">beta-glucosidase</fullName>
        <ecNumber evidence="3">3.2.1.21</ecNumber>
    </recommendedName>
</protein>
<keyword evidence="4" id="KW-0732">Signal</keyword>
<comment type="catalytic activity">
    <reaction evidence="1">
        <text>Hydrolysis of terminal, non-reducing beta-D-glucosyl residues with release of beta-D-glucose.</text>
        <dbReference type="EC" id="3.2.1.21"/>
    </reaction>
</comment>
<dbReference type="Pfam" id="PF14310">
    <property type="entry name" value="Fn3-like"/>
    <property type="match status" value="1"/>
</dbReference>